<dbReference type="InterPro" id="IPR029028">
    <property type="entry name" value="Alpha/beta_knot_MTases"/>
</dbReference>
<dbReference type="InterPro" id="IPR003750">
    <property type="entry name" value="Put_MeTrfase-C9orf114-like"/>
</dbReference>
<dbReference type="SUPFAM" id="SSF50249">
    <property type="entry name" value="Nucleic acid-binding proteins"/>
    <property type="match status" value="1"/>
</dbReference>
<evidence type="ECO:0000256" key="1">
    <source>
        <dbReference type="ARBA" id="ARBA00009841"/>
    </source>
</evidence>
<dbReference type="OrthoDB" id="361029at2759"/>
<evidence type="ECO:0000313" key="4">
    <source>
        <dbReference type="Proteomes" id="UP001152798"/>
    </source>
</evidence>
<dbReference type="InterPro" id="IPR012340">
    <property type="entry name" value="NA-bd_OB-fold"/>
</dbReference>
<dbReference type="Proteomes" id="UP001152798">
    <property type="component" value="Chromosome 4"/>
</dbReference>
<dbReference type="Gene3D" id="2.40.50.140">
    <property type="entry name" value="Nucleic acid-binding proteins"/>
    <property type="match status" value="1"/>
</dbReference>
<name>A0A9P0H921_NEZVI</name>
<dbReference type="PANTHER" id="PTHR12150:SF13">
    <property type="entry name" value="METHYLTRANSFERASE C9ORF114-RELATED"/>
    <property type="match status" value="1"/>
</dbReference>
<proteinExistence type="inferred from homology"/>
<dbReference type="InterPro" id="IPR029026">
    <property type="entry name" value="tRNA_m1G_MTases_N"/>
</dbReference>
<dbReference type="AlphaFoldDB" id="A0A9P0H921"/>
<gene>
    <name evidence="3" type="ORF">NEZAVI_LOCUS7588</name>
</gene>
<feature type="coiled-coil region" evidence="2">
    <location>
        <begin position="21"/>
        <end position="48"/>
    </location>
</feature>
<dbReference type="PANTHER" id="PTHR12150">
    <property type="entry name" value="CLASS IV SAM-BINDING METHYLTRANSFERASE-RELATED"/>
    <property type="match status" value="1"/>
</dbReference>
<sequence length="358" mass="40466">MPPIIPKSWRQHKNVMKIKKWKKTEKYLETLKKQNEELKLNNSNGELKTDIMTRAVPFLKTAPTLSIALPGSILDNAQTQEFRSYLAGQIARAACIYNIREIIIFDDMPCKNEEDHTNTNAWKSCEQMGNILQYLECPQYLRKRLFPMCDDLKYVGLLNPLDAPHHLRAMDESPYREGVVTEIVTKSGTRSYAEVGLEKPIRIDCLLPKSTRVTVKLRRSTQGDKIRGKVVTPQAPTAQQGLYWGYTVRLAERLTDVFVEGPYGQYDYCIGTSDRGEPVSNYKLRESGFKHGLIVFGGVKGLEFSLKNDPNCPGEVEDVSLLFDAYLNTCPSQGARTIRTEEAMLISLALITPKLGLA</sequence>
<dbReference type="Pfam" id="PF02598">
    <property type="entry name" value="Methyltrn_RNA_3"/>
    <property type="match status" value="1"/>
</dbReference>
<evidence type="ECO:0000256" key="2">
    <source>
        <dbReference type="SAM" id="Coils"/>
    </source>
</evidence>
<protein>
    <submittedName>
        <fullName evidence="3">Uncharacterized protein</fullName>
    </submittedName>
</protein>
<dbReference type="EMBL" id="OV725080">
    <property type="protein sequence ID" value="CAH1397828.1"/>
    <property type="molecule type" value="Genomic_DNA"/>
</dbReference>
<dbReference type="CDD" id="cd18086">
    <property type="entry name" value="HsC9orf114-like"/>
    <property type="match status" value="1"/>
</dbReference>
<keyword evidence="4" id="KW-1185">Reference proteome</keyword>
<organism evidence="3 4">
    <name type="scientific">Nezara viridula</name>
    <name type="common">Southern green stink bug</name>
    <name type="synonym">Cimex viridulus</name>
    <dbReference type="NCBI Taxonomy" id="85310"/>
    <lineage>
        <taxon>Eukaryota</taxon>
        <taxon>Metazoa</taxon>
        <taxon>Ecdysozoa</taxon>
        <taxon>Arthropoda</taxon>
        <taxon>Hexapoda</taxon>
        <taxon>Insecta</taxon>
        <taxon>Pterygota</taxon>
        <taxon>Neoptera</taxon>
        <taxon>Paraneoptera</taxon>
        <taxon>Hemiptera</taxon>
        <taxon>Heteroptera</taxon>
        <taxon>Panheteroptera</taxon>
        <taxon>Pentatomomorpha</taxon>
        <taxon>Pentatomoidea</taxon>
        <taxon>Pentatomidae</taxon>
        <taxon>Pentatominae</taxon>
        <taxon>Nezara</taxon>
    </lineage>
</organism>
<accession>A0A9P0H921</accession>
<evidence type="ECO:0000313" key="3">
    <source>
        <dbReference type="EMBL" id="CAH1397828.1"/>
    </source>
</evidence>
<comment type="similarity">
    <text evidence="1">Belongs to the class IV-like SAM-binding methyltransferase superfamily.</text>
</comment>
<dbReference type="Gene3D" id="3.40.1280.10">
    <property type="match status" value="1"/>
</dbReference>
<keyword evidence="2" id="KW-0175">Coiled coil</keyword>
<reference evidence="3" key="1">
    <citation type="submission" date="2022-01" db="EMBL/GenBank/DDBJ databases">
        <authorList>
            <person name="King R."/>
        </authorList>
    </citation>
    <scope>NUCLEOTIDE SEQUENCE</scope>
</reference>
<dbReference type="SUPFAM" id="SSF75217">
    <property type="entry name" value="alpha/beta knot"/>
    <property type="match status" value="1"/>
</dbReference>